<organism evidence="2">
    <name type="scientific">Oryza brachyantha</name>
    <name type="common">malo sina</name>
    <dbReference type="NCBI Taxonomy" id="4533"/>
    <lineage>
        <taxon>Eukaryota</taxon>
        <taxon>Viridiplantae</taxon>
        <taxon>Streptophyta</taxon>
        <taxon>Embryophyta</taxon>
        <taxon>Tracheophyta</taxon>
        <taxon>Spermatophyta</taxon>
        <taxon>Magnoliopsida</taxon>
        <taxon>Liliopsida</taxon>
        <taxon>Poales</taxon>
        <taxon>Poaceae</taxon>
        <taxon>BOP clade</taxon>
        <taxon>Oryzoideae</taxon>
        <taxon>Oryzeae</taxon>
        <taxon>Oryzinae</taxon>
        <taxon>Oryza</taxon>
    </lineage>
</organism>
<proteinExistence type="predicted"/>
<keyword evidence="3" id="KW-1185">Reference proteome</keyword>
<accession>J3L9N5</accession>
<dbReference type="EnsemblPlants" id="OB02G13520.1">
    <property type="protein sequence ID" value="OB02G13520.1"/>
    <property type="gene ID" value="OB02G13520"/>
</dbReference>
<dbReference type="HOGENOM" id="CLU_1350739_0_0_1"/>
<evidence type="ECO:0000256" key="1">
    <source>
        <dbReference type="SAM" id="MobiDB-lite"/>
    </source>
</evidence>
<sequence length="203" mass="21790">MPFPCWAGMRARVAVCGHLGPTRTTSRRPVREETAGGGGVSVSFPGSRHPPRRCAVAPPGPLPRARPRCRWDVRRKCHGWPGGTKGNCFPVTVGRARSGCSAKCSSALVAGSRGGRRSHDGRMTGQIDQASEGHAARVRDAMPRSLHASGAASFEMVSCSSCSFHYMLLLPSIALVLVFYDYPRILHPTVLVSTQLKIPGIFT</sequence>
<dbReference type="AlphaFoldDB" id="J3L9N5"/>
<reference evidence="2" key="1">
    <citation type="submission" date="2013-04" db="UniProtKB">
        <authorList>
            <consortium name="EnsemblPlants"/>
        </authorList>
    </citation>
    <scope>IDENTIFICATION</scope>
</reference>
<protein>
    <submittedName>
        <fullName evidence="2">Uncharacterized protein</fullName>
    </submittedName>
</protein>
<feature type="region of interest" description="Disordered" evidence="1">
    <location>
        <begin position="20"/>
        <end position="61"/>
    </location>
</feature>
<evidence type="ECO:0000313" key="2">
    <source>
        <dbReference type="EnsemblPlants" id="OB02G13520.1"/>
    </source>
</evidence>
<dbReference type="Proteomes" id="UP000006038">
    <property type="component" value="Unassembled WGS sequence"/>
</dbReference>
<evidence type="ECO:0000313" key="3">
    <source>
        <dbReference type="Proteomes" id="UP000006038"/>
    </source>
</evidence>
<dbReference type="Gramene" id="OB02G13520.1">
    <property type="protein sequence ID" value="OB02G13520.1"/>
    <property type="gene ID" value="OB02G13520"/>
</dbReference>
<name>J3L9N5_ORYBR</name>